<keyword evidence="2" id="KW-0812">Transmembrane</keyword>
<evidence type="ECO:0000313" key="3">
    <source>
        <dbReference type="EMBL" id="KAF1965119.1"/>
    </source>
</evidence>
<feature type="transmembrane region" description="Helical" evidence="2">
    <location>
        <begin position="771"/>
        <end position="794"/>
    </location>
</feature>
<reference evidence="3" key="1">
    <citation type="journal article" date="2020" name="Stud. Mycol.">
        <title>101 Dothideomycetes genomes: a test case for predicting lifestyles and emergence of pathogens.</title>
        <authorList>
            <person name="Haridas S."/>
            <person name="Albert R."/>
            <person name="Binder M."/>
            <person name="Bloem J."/>
            <person name="Labutti K."/>
            <person name="Salamov A."/>
            <person name="Andreopoulos B."/>
            <person name="Baker S."/>
            <person name="Barry K."/>
            <person name="Bills G."/>
            <person name="Bluhm B."/>
            <person name="Cannon C."/>
            <person name="Castanera R."/>
            <person name="Culley D."/>
            <person name="Daum C."/>
            <person name="Ezra D."/>
            <person name="Gonzalez J."/>
            <person name="Henrissat B."/>
            <person name="Kuo A."/>
            <person name="Liang C."/>
            <person name="Lipzen A."/>
            <person name="Lutzoni F."/>
            <person name="Magnuson J."/>
            <person name="Mondo S."/>
            <person name="Nolan M."/>
            <person name="Ohm R."/>
            <person name="Pangilinan J."/>
            <person name="Park H.-J."/>
            <person name="Ramirez L."/>
            <person name="Alfaro M."/>
            <person name="Sun H."/>
            <person name="Tritt A."/>
            <person name="Yoshinaga Y."/>
            <person name="Zwiers L.-H."/>
            <person name="Turgeon B."/>
            <person name="Goodwin S."/>
            <person name="Spatafora J."/>
            <person name="Crous P."/>
            <person name="Grigoriev I."/>
        </authorList>
    </citation>
    <scope>NUCLEOTIDE SEQUENCE</scope>
    <source>
        <strain evidence="3">CBS 107.79</strain>
    </source>
</reference>
<feature type="transmembrane region" description="Helical" evidence="2">
    <location>
        <begin position="657"/>
        <end position="679"/>
    </location>
</feature>
<feature type="transmembrane region" description="Helical" evidence="2">
    <location>
        <begin position="541"/>
        <end position="562"/>
    </location>
</feature>
<accession>A0A6A5UMH4</accession>
<dbReference type="InterPro" id="IPR021840">
    <property type="entry name" value="DUF3433"/>
</dbReference>
<dbReference type="EMBL" id="ML976769">
    <property type="protein sequence ID" value="KAF1965119.1"/>
    <property type="molecule type" value="Genomic_DNA"/>
</dbReference>
<feature type="transmembrane region" description="Helical" evidence="2">
    <location>
        <begin position="66"/>
        <end position="92"/>
    </location>
</feature>
<evidence type="ECO:0000313" key="4">
    <source>
        <dbReference type="Proteomes" id="UP000800036"/>
    </source>
</evidence>
<dbReference type="OrthoDB" id="3248909at2759"/>
<keyword evidence="2" id="KW-1133">Transmembrane helix</keyword>
<feature type="region of interest" description="Disordered" evidence="1">
    <location>
        <begin position="1"/>
        <end position="33"/>
    </location>
</feature>
<sequence length="1367" mass="151946">MAGAGRQLPEAIATYSPPAYPKESDALNPHNEKRTKIASHSVTSLNKSSGSSGVSKQSKSAEWLPYTLRLSLVWIPTVLSLILGLVVALLYWRSHNNHGLCAESAAVTGWRFAPTLVAVVWAQLITILFNDIQRTEPFARLARSSENVPPASRTLLERPRQVLTAFAHAFNKKHNGGKRSWIILWASVVLVLSSIVISLSSALLASEETQIQRPFAMTRLMPQKGSTLQPLVERDTFFRTTGAILKNVTTSPWISDQYTVLPFWPSESAVSPWDAQYPSTSQTWEAETMVFRNDMQCSPLELVATDIWSYNNTQMSEMEYRMSIRLENTAGCTYNLTFNASDASDFNSWEVGSWSELDAYVVGMDYALSSANYYYNGHRIKPTYSEKFLPNLTVSSYLCKTNHTMAELPVRVSTSTNDFNVDFDVEAFQKAQQTVPPSILNTSGFVKYYTDPEWYTMIPMLGMNSGKPFSGAMALVATQYEFDYYKMMNDTKLPETAARLQRRHFGELLRTSLDVRGASQTEAISGSLVVSERRIIVRMEAAATLVALFAFCFFTMLGIIWLSSVRRRPLHLTHEPATVLGAVSLVSSNPSVLSCLRELDQASTGELRAALKSRYFSASHGHLKEVAGNGELEVAEPTPRIPTLAEKESPVWVKIRVLLLLLFYIAVLIIAITVVHKFASDSDLKKGFFIYRLNVDTLGRLGSFTPFSIIPTALAVLLGLWWNSLDVTFRVLQPYVSMSQAPREISRGAYVSYQSSYWLWATGKATKNRHWLLALVTFGTLLAQAFTIATSALFEQTTGVINDSVQLNKSLELRQTPHIWMMNESYPPTFTGAKGAYGYQYVGNTLIEVFSNLTNNWLYSAVIEATLNGSEPSWSADGWSFVPVNLSELNGHKTFSDANAPGASGSLINITLTSPAIRGRVECYQPEEVRNGGTTWNTNTTSVDPNTNKTVNINYPNYSMFGASLAPDAKSLSCCTNNTNPSRKLAEMAPLAIGFWTQDLGNSTQSVTGSNNNLTVKWIYGDGSNLGGFEQSQIYFRKIPKIQAVKCMPIFETSEAEIVVNKQTGRVLSHRILNDPRTDDSAWSDSFVFHEPTDPNDPGFKKEVEESHKHYGNMFISSLLRASRLGALDPSDISHGSRAYENLDDNVFNIRNNVTGLSLDFMSYAAYVQAGRNPEALLEEKTMLESTQKIFTKFFQHYVSSTVSLTTGGWVYQPIGASLNELGAVVNGTFPQFNPDGTPAKKVSELPAQNTQRTANATMSTRVEVLHMNPSAVWFCVALLGWLAITTIIVTAMQRWYFGELRRNVESIADVLVLVAGSERLLAAVEKYGVEGLVNSDVKTRLGWFRTDDGRMRWGIEIVEEGEILMN</sequence>
<keyword evidence="2" id="KW-0472">Membrane</keyword>
<keyword evidence="4" id="KW-1185">Reference proteome</keyword>
<feature type="transmembrane region" description="Helical" evidence="2">
    <location>
        <begin position="699"/>
        <end position="722"/>
    </location>
</feature>
<dbReference type="PANTHER" id="PTHR37544">
    <property type="entry name" value="SPRAY-RELATED"/>
    <property type="match status" value="1"/>
</dbReference>
<proteinExistence type="predicted"/>
<dbReference type="Proteomes" id="UP000800036">
    <property type="component" value="Unassembled WGS sequence"/>
</dbReference>
<name>A0A6A5UMH4_9PLEO</name>
<protein>
    <submittedName>
        <fullName evidence="3">Uncharacterized protein</fullName>
    </submittedName>
</protein>
<organism evidence="3 4">
    <name type="scientific">Bimuria novae-zelandiae CBS 107.79</name>
    <dbReference type="NCBI Taxonomy" id="1447943"/>
    <lineage>
        <taxon>Eukaryota</taxon>
        <taxon>Fungi</taxon>
        <taxon>Dikarya</taxon>
        <taxon>Ascomycota</taxon>
        <taxon>Pezizomycotina</taxon>
        <taxon>Dothideomycetes</taxon>
        <taxon>Pleosporomycetidae</taxon>
        <taxon>Pleosporales</taxon>
        <taxon>Massarineae</taxon>
        <taxon>Didymosphaeriaceae</taxon>
        <taxon>Bimuria</taxon>
    </lineage>
</organism>
<feature type="transmembrane region" description="Helical" evidence="2">
    <location>
        <begin position="112"/>
        <end position="130"/>
    </location>
</feature>
<feature type="compositionally biased region" description="Basic and acidic residues" evidence="1">
    <location>
        <begin position="22"/>
        <end position="33"/>
    </location>
</feature>
<feature type="transmembrane region" description="Helical" evidence="2">
    <location>
        <begin position="182"/>
        <end position="205"/>
    </location>
</feature>
<evidence type="ECO:0000256" key="2">
    <source>
        <dbReference type="SAM" id="Phobius"/>
    </source>
</evidence>
<dbReference type="Pfam" id="PF11915">
    <property type="entry name" value="DUF3433"/>
    <property type="match status" value="2"/>
</dbReference>
<evidence type="ECO:0000256" key="1">
    <source>
        <dbReference type="SAM" id="MobiDB-lite"/>
    </source>
</evidence>
<gene>
    <name evidence="3" type="ORF">BU23DRAFT_629080</name>
</gene>
<feature type="transmembrane region" description="Helical" evidence="2">
    <location>
        <begin position="1272"/>
        <end position="1293"/>
    </location>
</feature>
<dbReference type="PANTHER" id="PTHR37544:SF3">
    <property type="entry name" value="SPRAY"/>
    <property type="match status" value="1"/>
</dbReference>